<dbReference type="SUPFAM" id="SSF48334">
    <property type="entry name" value="DNA repair protein MutS, domain III"/>
    <property type="match status" value="1"/>
</dbReference>
<dbReference type="AlphaFoldDB" id="A0A6G1H3P2"/>
<dbReference type="PROSITE" id="PS00486">
    <property type="entry name" value="DNA_MISMATCH_REPAIR_2"/>
    <property type="match status" value="1"/>
</dbReference>
<dbReference type="InterPro" id="IPR036187">
    <property type="entry name" value="DNA_mismatch_repair_MutS_sf"/>
</dbReference>
<dbReference type="Pfam" id="PF05188">
    <property type="entry name" value="MutS_II"/>
    <property type="match status" value="1"/>
</dbReference>
<dbReference type="Proteomes" id="UP000800041">
    <property type="component" value="Unassembled WGS sequence"/>
</dbReference>
<reference evidence="8" key="1">
    <citation type="journal article" date="2020" name="Stud. Mycol.">
        <title>101 Dothideomycetes genomes: a test case for predicting lifestyles and emergence of pathogens.</title>
        <authorList>
            <person name="Haridas S."/>
            <person name="Albert R."/>
            <person name="Binder M."/>
            <person name="Bloem J."/>
            <person name="Labutti K."/>
            <person name="Salamov A."/>
            <person name="Andreopoulos B."/>
            <person name="Baker S."/>
            <person name="Barry K."/>
            <person name="Bills G."/>
            <person name="Bluhm B."/>
            <person name="Cannon C."/>
            <person name="Castanera R."/>
            <person name="Culley D."/>
            <person name="Daum C."/>
            <person name="Ezra D."/>
            <person name="Gonzalez J."/>
            <person name="Henrissat B."/>
            <person name="Kuo A."/>
            <person name="Liang C."/>
            <person name="Lipzen A."/>
            <person name="Lutzoni F."/>
            <person name="Magnuson J."/>
            <person name="Mondo S."/>
            <person name="Nolan M."/>
            <person name="Ohm R."/>
            <person name="Pangilinan J."/>
            <person name="Park H.-J."/>
            <person name="Ramirez L."/>
            <person name="Alfaro M."/>
            <person name="Sun H."/>
            <person name="Tritt A."/>
            <person name="Yoshinaga Y."/>
            <person name="Zwiers L.-H."/>
            <person name="Turgeon B."/>
            <person name="Goodwin S."/>
            <person name="Spatafora J."/>
            <person name="Crous P."/>
            <person name="Grigoriev I."/>
        </authorList>
    </citation>
    <scope>NUCLEOTIDE SEQUENCE</scope>
    <source>
        <strain evidence="8">CBS 113979</strain>
    </source>
</reference>
<dbReference type="GO" id="GO:0007131">
    <property type="term" value="P:reciprocal meiotic recombination"/>
    <property type="evidence" value="ECO:0007669"/>
    <property type="project" value="TreeGrafter"/>
</dbReference>
<dbReference type="SMART" id="SM00534">
    <property type="entry name" value="MUTSac"/>
    <property type="match status" value="1"/>
</dbReference>
<feature type="region of interest" description="Disordered" evidence="6">
    <location>
        <begin position="31"/>
        <end position="50"/>
    </location>
</feature>
<dbReference type="InterPro" id="IPR027417">
    <property type="entry name" value="P-loop_NTPase"/>
</dbReference>
<dbReference type="Pfam" id="PF00488">
    <property type="entry name" value="MutS_V"/>
    <property type="match status" value="1"/>
</dbReference>
<dbReference type="PANTHER" id="PTHR11361">
    <property type="entry name" value="DNA MISMATCH REPAIR PROTEIN MUTS FAMILY MEMBER"/>
    <property type="match status" value="1"/>
</dbReference>
<feature type="domain" description="DNA mismatch repair proteins mutS family" evidence="7">
    <location>
        <begin position="658"/>
        <end position="674"/>
    </location>
</feature>
<keyword evidence="5" id="KW-0469">Meiosis</keyword>
<evidence type="ECO:0000256" key="4">
    <source>
        <dbReference type="ARBA" id="ARBA00023125"/>
    </source>
</evidence>
<dbReference type="FunFam" id="3.40.50.300:FF:002054">
    <property type="entry name" value="DNA mismatch repair protein MSH4"/>
    <property type="match status" value="1"/>
</dbReference>
<organism evidence="8 9">
    <name type="scientific">Aulographum hederae CBS 113979</name>
    <dbReference type="NCBI Taxonomy" id="1176131"/>
    <lineage>
        <taxon>Eukaryota</taxon>
        <taxon>Fungi</taxon>
        <taxon>Dikarya</taxon>
        <taxon>Ascomycota</taxon>
        <taxon>Pezizomycotina</taxon>
        <taxon>Dothideomycetes</taxon>
        <taxon>Pleosporomycetidae</taxon>
        <taxon>Aulographales</taxon>
        <taxon>Aulographaceae</taxon>
    </lineage>
</organism>
<dbReference type="GO" id="GO:0140664">
    <property type="term" value="F:ATP-dependent DNA damage sensor activity"/>
    <property type="evidence" value="ECO:0007669"/>
    <property type="project" value="InterPro"/>
</dbReference>
<dbReference type="FunFam" id="1.10.1420.10:FF:000013">
    <property type="entry name" value="mutS protein homolog 4"/>
    <property type="match status" value="1"/>
</dbReference>
<evidence type="ECO:0000256" key="5">
    <source>
        <dbReference type="ARBA" id="ARBA00023254"/>
    </source>
</evidence>
<dbReference type="SUPFAM" id="SSF53150">
    <property type="entry name" value="DNA repair protein MutS, domain II"/>
    <property type="match status" value="1"/>
</dbReference>
<dbReference type="InterPro" id="IPR045076">
    <property type="entry name" value="MutS"/>
</dbReference>
<dbReference type="PANTHER" id="PTHR11361:SF21">
    <property type="entry name" value="MUTS PROTEIN HOMOLOG 4"/>
    <property type="match status" value="1"/>
</dbReference>
<keyword evidence="3" id="KW-0067">ATP-binding</keyword>
<feature type="compositionally biased region" description="Acidic residues" evidence="6">
    <location>
        <begin position="834"/>
        <end position="846"/>
    </location>
</feature>
<sequence length="894" mass="99901">MESNEAPSTSYTSASTSRSYPSYSYLYPEYTTTTSRPRTGRPGTARPRTGASTIARVENQQVVCAISESRGISPTVGLAFLNLHTGEAVLSQISDSQTYVRTVHKLRVFGPTIILVMASAIDPKSKLVSIIEESMDTIGSYLNPLDRRYWAETTGLDYIQQLAFAEDLDAIKISIGGNYFAVCCFAAVLKHVELELGTTFPYHSLRIKYEPSEGSMMIDLSTIRSLELIQNIQNPKSKDCLFGLLNETLTTMGSRLLRSSILQPGTDAEVLNTRFDALAELASKEDMFFATRQALKPFLDVDRILTALITVPTKPNLQLTEQAINNVIMLKHFLNSIKPVYEALAGAQSGLLTRVQQLCNPRNVEPVQDIIDQMINEDTTYATQPLDLRNQRTYAVKSGVNGLLDVARQTYKEASQDAFEHVGQLAEEHNLSLEAKFDNVRHFYIRLPASELDERLLPPVFINVFRKKSMLECQTLELMKLNQKITDSHQEILLMSDQAVQVLISDVREHMSILFKICESIALLDMMAAFAQLITSQQYVRPKISDTLAVKQGRHPLREKIQSSKFIPNDVYATQQTRFQIITGCNMSGKSTYIRTVALMSVMVQIGCFVPAEYAAFPIMHQLFARVSMDDSIEANVSTFAAEMREMSFILHNIDKRSIAIIDELGRGTSTRDGLAIAIAIAEALVESKALVWFATHFQDLARFLGERNGVVNLHLAVEMGATNPDTMTMLYRISEGPVQEKHYGLALAKVVPLPPGVVEHATIVAEKLERRHERKKRTSAAVLFERRRKLILSLKEHLEQTRAGSLEGNALSNWLRTLQQEFVNRMTAIEEEVRQEEDVMGSDDESTVRGRGDGDGSEETVTSGREERDGDMEMVDAGESVDESDENSLYSDG</sequence>
<evidence type="ECO:0000313" key="8">
    <source>
        <dbReference type="EMBL" id="KAF1987831.1"/>
    </source>
</evidence>
<dbReference type="Gene3D" id="3.40.50.300">
    <property type="entry name" value="P-loop containing nucleotide triphosphate hydrolases"/>
    <property type="match status" value="1"/>
</dbReference>
<dbReference type="SMART" id="SM00533">
    <property type="entry name" value="MUTSd"/>
    <property type="match status" value="1"/>
</dbReference>
<dbReference type="Pfam" id="PF05192">
    <property type="entry name" value="MutS_III"/>
    <property type="match status" value="1"/>
</dbReference>
<dbReference type="SUPFAM" id="SSF52540">
    <property type="entry name" value="P-loop containing nucleoside triphosphate hydrolases"/>
    <property type="match status" value="1"/>
</dbReference>
<feature type="compositionally biased region" description="Acidic residues" evidence="6">
    <location>
        <begin position="870"/>
        <end position="887"/>
    </location>
</feature>
<dbReference type="GO" id="GO:0006298">
    <property type="term" value="P:mismatch repair"/>
    <property type="evidence" value="ECO:0007669"/>
    <property type="project" value="InterPro"/>
</dbReference>
<dbReference type="InterPro" id="IPR036678">
    <property type="entry name" value="MutS_con_dom_sf"/>
</dbReference>
<dbReference type="InterPro" id="IPR011184">
    <property type="entry name" value="DNA_mismatch_repair_Msh2"/>
</dbReference>
<feature type="region of interest" description="Disordered" evidence="6">
    <location>
        <begin position="834"/>
        <end position="894"/>
    </location>
</feature>
<evidence type="ECO:0000259" key="7">
    <source>
        <dbReference type="PROSITE" id="PS00486"/>
    </source>
</evidence>
<comment type="similarity">
    <text evidence="1">Belongs to the DNA mismatch repair MutS family.</text>
</comment>
<feature type="compositionally biased region" description="Low complexity" evidence="6">
    <location>
        <begin position="7"/>
        <end position="22"/>
    </location>
</feature>
<keyword evidence="2" id="KW-0547">Nucleotide-binding</keyword>
<dbReference type="OrthoDB" id="276261at2759"/>
<dbReference type="GO" id="GO:0005524">
    <property type="term" value="F:ATP binding"/>
    <property type="evidence" value="ECO:0007669"/>
    <property type="project" value="UniProtKB-KW"/>
</dbReference>
<dbReference type="Gene3D" id="3.30.420.110">
    <property type="entry name" value="MutS, connector domain"/>
    <property type="match status" value="1"/>
</dbReference>
<dbReference type="GO" id="GO:0005634">
    <property type="term" value="C:nucleus"/>
    <property type="evidence" value="ECO:0007669"/>
    <property type="project" value="TreeGrafter"/>
</dbReference>
<evidence type="ECO:0000256" key="3">
    <source>
        <dbReference type="ARBA" id="ARBA00022840"/>
    </source>
</evidence>
<dbReference type="InterPro" id="IPR007696">
    <property type="entry name" value="DNA_mismatch_repair_MutS_core"/>
</dbReference>
<evidence type="ECO:0000256" key="2">
    <source>
        <dbReference type="ARBA" id="ARBA00022741"/>
    </source>
</evidence>
<proteinExistence type="inferred from homology"/>
<dbReference type="InterPro" id="IPR007861">
    <property type="entry name" value="DNA_mismatch_repair_MutS_clamp"/>
</dbReference>
<dbReference type="Gene3D" id="1.10.1420.10">
    <property type="match status" value="2"/>
</dbReference>
<dbReference type="InterPro" id="IPR007860">
    <property type="entry name" value="DNA_mmatch_repair_MutS_con_dom"/>
</dbReference>
<name>A0A6G1H3P2_9PEZI</name>
<keyword evidence="9" id="KW-1185">Reference proteome</keyword>
<dbReference type="EMBL" id="ML977151">
    <property type="protein sequence ID" value="KAF1987831.1"/>
    <property type="molecule type" value="Genomic_DNA"/>
</dbReference>
<evidence type="ECO:0000256" key="1">
    <source>
        <dbReference type="ARBA" id="ARBA00006271"/>
    </source>
</evidence>
<keyword evidence="4" id="KW-0238">DNA-binding</keyword>
<dbReference type="GO" id="GO:0030983">
    <property type="term" value="F:mismatched DNA binding"/>
    <property type="evidence" value="ECO:0007669"/>
    <property type="project" value="InterPro"/>
</dbReference>
<feature type="region of interest" description="Disordered" evidence="6">
    <location>
        <begin position="1"/>
        <end position="22"/>
    </location>
</feature>
<accession>A0A6G1H3P2</accession>
<protein>
    <recommendedName>
        <fullName evidence="7">DNA mismatch repair proteins mutS family domain-containing protein</fullName>
    </recommendedName>
</protein>
<dbReference type="Pfam" id="PF05190">
    <property type="entry name" value="MutS_IV"/>
    <property type="match status" value="1"/>
</dbReference>
<evidence type="ECO:0000256" key="6">
    <source>
        <dbReference type="SAM" id="MobiDB-lite"/>
    </source>
</evidence>
<dbReference type="InterPro" id="IPR000432">
    <property type="entry name" value="DNA_mismatch_repair_MutS_C"/>
</dbReference>
<dbReference type="PIRSF" id="PIRSF005813">
    <property type="entry name" value="MSH2"/>
    <property type="match status" value="1"/>
</dbReference>
<evidence type="ECO:0000313" key="9">
    <source>
        <dbReference type="Proteomes" id="UP000800041"/>
    </source>
</evidence>
<gene>
    <name evidence="8" type="ORF">K402DRAFT_403490</name>
</gene>